<name>A0A1I0YRI4_9RHOB</name>
<dbReference type="SUPFAM" id="SSF56349">
    <property type="entry name" value="DNA breaking-rejoining enzymes"/>
    <property type="match status" value="1"/>
</dbReference>
<dbReference type="STRING" id="871651.SAMN05421688_3250"/>
<dbReference type="GO" id="GO:0003677">
    <property type="term" value="F:DNA binding"/>
    <property type="evidence" value="ECO:0007669"/>
    <property type="project" value="InterPro"/>
</dbReference>
<gene>
    <name evidence="2" type="ORF">SAMN05421688_3250</name>
</gene>
<evidence type="ECO:0000313" key="2">
    <source>
        <dbReference type="EMBL" id="SFB14918.1"/>
    </source>
</evidence>
<dbReference type="EMBL" id="FOJU01000006">
    <property type="protein sequence ID" value="SFB14918.1"/>
    <property type="molecule type" value="Genomic_DNA"/>
</dbReference>
<dbReference type="OrthoDB" id="7363113at2"/>
<sequence length="615" mass="68997">MLDLTNRPQTPTSAMAVASTAPAATQGARPTLADLKAHVSARTDVTPSVKSRYLGAIGEVGEILNRPLVAVSAELSLVEERFPLDGFDPDHWPTDVAYRLFRRRLQAPLRQFLGVHEAQAALRAQQDDWTRLFAAIKPLAEGRVGKNAKWHPMKLEALKTFALVARSYGWQPQDLTLVEARRIDADFRGNKRDANARALRRLDELRTFPELLPLLPQRPIGFGAERRVPLITEIEPVWEAQFLPWIEAVTKTGWDPVSQEFADEHTKHAAVMRAAMRTGLRIGLEIGAVSSNQPDLKAILADDEIVCAIAGEMLARHDRSKKKGRLRPRTSRKYIKILNQFRAHLGIETAMLKQVLANNDVARKGKQAEKSMTPKNRKFCEGLIEKPALRRRFLTSFQVLRAAAEASLARIAAEDRKPTPGEIARVRKLGAAACFAAIEIGGAPIRVENAMRLTCVENDAQIRIPKKGKQPIKIHIPAALTKNKVTIEFPIRLNKHGYHDTIHWYLRVIRPLFAHAATSPYLFPAVRTPGAYLNPDFFGAEFAGLMRTVVNLPMTPHQMRHGQTSLLLERHPNEIEVIAKRIDDTPGTLRQFYGWLNSMKLVERGQDLLVELMEN</sequence>
<proteinExistence type="predicted"/>
<evidence type="ECO:0000256" key="1">
    <source>
        <dbReference type="SAM" id="MobiDB-lite"/>
    </source>
</evidence>
<feature type="region of interest" description="Disordered" evidence="1">
    <location>
        <begin position="1"/>
        <end position="23"/>
    </location>
</feature>
<evidence type="ECO:0008006" key="4">
    <source>
        <dbReference type="Google" id="ProtNLM"/>
    </source>
</evidence>
<dbReference type="InterPro" id="IPR011010">
    <property type="entry name" value="DNA_brk_join_enz"/>
</dbReference>
<dbReference type="Proteomes" id="UP000198796">
    <property type="component" value="Unassembled WGS sequence"/>
</dbReference>
<organism evidence="2 3">
    <name type="scientific">Poseidonocella pacifica</name>
    <dbReference type="NCBI Taxonomy" id="871651"/>
    <lineage>
        <taxon>Bacteria</taxon>
        <taxon>Pseudomonadati</taxon>
        <taxon>Pseudomonadota</taxon>
        <taxon>Alphaproteobacteria</taxon>
        <taxon>Rhodobacterales</taxon>
        <taxon>Roseobacteraceae</taxon>
        <taxon>Poseidonocella</taxon>
    </lineage>
</organism>
<keyword evidence="3" id="KW-1185">Reference proteome</keyword>
<dbReference type="AlphaFoldDB" id="A0A1I0YRI4"/>
<reference evidence="2 3" key="1">
    <citation type="submission" date="2016-10" db="EMBL/GenBank/DDBJ databases">
        <authorList>
            <person name="de Groot N.N."/>
        </authorList>
    </citation>
    <scope>NUCLEOTIDE SEQUENCE [LARGE SCALE GENOMIC DNA]</scope>
    <source>
        <strain evidence="2 3">DSM 29316</strain>
    </source>
</reference>
<protein>
    <recommendedName>
        <fullName evidence="4">Phage integrase family protein</fullName>
    </recommendedName>
</protein>
<feature type="compositionally biased region" description="Low complexity" evidence="1">
    <location>
        <begin position="10"/>
        <end position="23"/>
    </location>
</feature>
<dbReference type="RefSeq" id="WP_092066793.1">
    <property type="nucleotide sequence ID" value="NZ_FOJU01000006.1"/>
</dbReference>
<accession>A0A1I0YRI4</accession>
<evidence type="ECO:0000313" key="3">
    <source>
        <dbReference type="Proteomes" id="UP000198796"/>
    </source>
</evidence>